<evidence type="ECO:0000313" key="4">
    <source>
        <dbReference type="EMBL" id="CAB4154996.1"/>
    </source>
</evidence>
<name>A0A6J5NAA8_9CAUD</name>
<dbReference type="InterPro" id="IPR036397">
    <property type="entry name" value="RNaseH_sf"/>
</dbReference>
<protein>
    <submittedName>
        <fullName evidence="4">DNA-directed DNA polymerase, family A, palm domain containing protein</fullName>
    </submittedName>
</protein>
<gene>
    <name evidence="4" type="ORF">UFOVP654_56</name>
</gene>
<evidence type="ECO:0000256" key="2">
    <source>
        <dbReference type="ARBA" id="ARBA00023109"/>
    </source>
</evidence>
<dbReference type="SMART" id="SM00482">
    <property type="entry name" value="POLAc"/>
    <property type="match status" value="1"/>
</dbReference>
<dbReference type="InterPro" id="IPR012337">
    <property type="entry name" value="RNaseH-like_sf"/>
</dbReference>
<keyword evidence="1" id="KW-0235">DNA replication</keyword>
<dbReference type="Gene3D" id="3.30.70.370">
    <property type="match status" value="1"/>
</dbReference>
<dbReference type="PANTHER" id="PTHR10133:SF27">
    <property type="entry name" value="DNA POLYMERASE NU"/>
    <property type="match status" value="1"/>
</dbReference>
<dbReference type="InterPro" id="IPR002298">
    <property type="entry name" value="DNA_polymerase_A"/>
</dbReference>
<dbReference type="Pfam" id="PF00476">
    <property type="entry name" value="DNA_pol_A"/>
    <property type="match status" value="1"/>
</dbReference>
<dbReference type="PANTHER" id="PTHR10133">
    <property type="entry name" value="DNA POLYMERASE I"/>
    <property type="match status" value="1"/>
</dbReference>
<feature type="domain" description="DNA-directed DNA polymerase family A palm" evidence="3">
    <location>
        <begin position="342"/>
        <end position="622"/>
    </location>
</feature>
<dbReference type="Gene3D" id="3.30.420.10">
    <property type="entry name" value="Ribonuclease H-like superfamily/Ribonuclease H"/>
    <property type="match status" value="1"/>
</dbReference>
<dbReference type="InterPro" id="IPR001098">
    <property type="entry name" value="DNA-dir_DNA_pol_A_palm_dom"/>
</dbReference>
<proteinExistence type="predicted"/>
<dbReference type="SUPFAM" id="SSF56672">
    <property type="entry name" value="DNA/RNA polymerases"/>
    <property type="match status" value="1"/>
</dbReference>
<dbReference type="GO" id="GO:0006261">
    <property type="term" value="P:DNA-templated DNA replication"/>
    <property type="evidence" value="ECO:0007669"/>
    <property type="project" value="InterPro"/>
</dbReference>
<dbReference type="SUPFAM" id="SSF53098">
    <property type="entry name" value="Ribonuclease H-like"/>
    <property type="match status" value="1"/>
</dbReference>
<dbReference type="Gene3D" id="1.10.150.20">
    <property type="entry name" value="5' to 3' exonuclease, C-terminal subdomain"/>
    <property type="match status" value="1"/>
</dbReference>
<keyword evidence="2" id="KW-1194">Viral DNA replication</keyword>
<dbReference type="GO" id="GO:0003887">
    <property type="term" value="F:DNA-directed DNA polymerase activity"/>
    <property type="evidence" value="ECO:0007669"/>
    <property type="project" value="UniProtKB-KW"/>
</dbReference>
<reference evidence="4" key="1">
    <citation type="submission" date="2020-04" db="EMBL/GenBank/DDBJ databases">
        <authorList>
            <person name="Chiriac C."/>
            <person name="Salcher M."/>
            <person name="Ghai R."/>
            <person name="Kavagutti S V."/>
        </authorList>
    </citation>
    <scope>NUCLEOTIDE SEQUENCE</scope>
</reference>
<dbReference type="GO" id="GO:0003677">
    <property type="term" value="F:DNA binding"/>
    <property type="evidence" value="ECO:0007669"/>
    <property type="project" value="InterPro"/>
</dbReference>
<evidence type="ECO:0000256" key="1">
    <source>
        <dbReference type="ARBA" id="ARBA00022705"/>
    </source>
</evidence>
<dbReference type="InterPro" id="IPR043502">
    <property type="entry name" value="DNA/RNA_pol_sf"/>
</dbReference>
<accession>A0A6J5NAA8</accession>
<dbReference type="GO" id="GO:0006302">
    <property type="term" value="P:double-strand break repair"/>
    <property type="evidence" value="ECO:0007669"/>
    <property type="project" value="TreeGrafter"/>
</dbReference>
<keyword evidence="4" id="KW-0808">Transferase</keyword>
<keyword evidence="4" id="KW-0548">Nucleotidyltransferase</keyword>
<dbReference type="GO" id="GO:0039693">
    <property type="term" value="P:viral DNA genome replication"/>
    <property type="evidence" value="ECO:0007669"/>
    <property type="project" value="UniProtKB-KW"/>
</dbReference>
<evidence type="ECO:0000259" key="3">
    <source>
        <dbReference type="SMART" id="SM00482"/>
    </source>
</evidence>
<keyword evidence="4" id="KW-0239">DNA-directed DNA polymerase</keyword>
<organism evidence="4">
    <name type="scientific">uncultured Caudovirales phage</name>
    <dbReference type="NCBI Taxonomy" id="2100421"/>
    <lineage>
        <taxon>Viruses</taxon>
        <taxon>Duplodnaviria</taxon>
        <taxon>Heunggongvirae</taxon>
        <taxon>Uroviricota</taxon>
        <taxon>Caudoviricetes</taxon>
        <taxon>Peduoviridae</taxon>
        <taxon>Maltschvirus</taxon>
        <taxon>Maltschvirus maltsch</taxon>
    </lineage>
</organism>
<dbReference type="EMBL" id="LR796614">
    <property type="protein sequence ID" value="CAB4154996.1"/>
    <property type="molecule type" value="Genomic_DNA"/>
</dbReference>
<sequence>MSAPYDRILTIDMETYWDSKSFTLSKLTTEEYIRHGLFHAFGMGVHVFGSDAPTQWIRGDDLPEFLSGIDWGRTAVLAHNAQFDVSILSWRYNVRPAFIFDTLSMARALRGVEVGNSLARLAGDFGLPPKGTAVYSTDGLTHISADTEKELADYCAHDVFLCEEIFKRLVAGYPASELRLIDMTLKMYTEPVLQLDKLMLVNAIEEEREMREELLARLGVTDAALASNGQFAELLRTLNVEPPTKKKKPTAKTPHPKGVNFAFAKTDAMFQAMLNGDNEDVALLCSARLKVKSTTERTRAQRFLEISQRGPLPVPLSYYGALSGRWTASKGSAINMQNLKRGSFLRKAIMAPEGHQLVVGDLSQIEPRVLAWYSDYEEMLDIFRSGADPYAAFGSQMFNIPGMTKDSHPDLRQSAKSALLGAGYGLGWASFAQQLLTGFLGAPPVRYNKDFARKLGVDGAYVEKFVDWEDNIKKMAEISHTCTDGELLIHCVAAKKIIDIYRSTAHPVVSFWDMCSGLIDSALAQGREFRYKCIVFRKGEIELPNGMKLLYPDLRQVKDDKGRNQWVYGQDATKLYAGKITNNVVQATARIVMTDGMLRVAKSYPVKGTVHDELIAVVPDAEVENAKTWVLAQMTMEPRYMPGIPLNAAGGAHRRYGLAKG</sequence>